<keyword evidence="3" id="KW-0597">Phosphoprotein</keyword>
<dbReference type="InterPro" id="IPR010559">
    <property type="entry name" value="Sig_transdc_His_kin_internal"/>
</dbReference>
<keyword evidence="6 7" id="KW-0472">Membrane</keyword>
<organism evidence="9 10">
    <name type="scientific">Paenibacillus albus</name>
    <dbReference type="NCBI Taxonomy" id="2495582"/>
    <lineage>
        <taxon>Bacteria</taxon>
        <taxon>Bacillati</taxon>
        <taxon>Bacillota</taxon>
        <taxon>Bacilli</taxon>
        <taxon>Bacillales</taxon>
        <taxon>Paenibacillaceae</taxon>
        <taxon>Paenibacillus</taxon>
    </lineage>
</organism>
<evidence type="ECO:0000259" key="8">
    <source>
        <dbReference type="PROSITE" id="PS50885"/>
    </source>
</evidence>
<evidence type="ECO:0000256" key="4">
    <source>
        <dbReference type="ARBA" id="ARBA00022679"/>
    </source>
</evidence>
<feature type="domain" description="HAMP" evidence="8">
    <location>
        <begin position="310"/>
        <end position="362"/>
    </location>
</feature>
<dbReference type="PANTHER" id="PTHR34220:SF7">
    <property type="entry name" value="SENSOR HISTIDINE KINASE YPDA"/>
    <property type="match status" value="1"/>
</dbReference>
<feature type="transmembrane region" description="Helical" evidence="7">
    <location>
        <begin position="12"/>
        <end position="29"/>
    </location>
</feature>
<dbReference type="InterPro" id="IPR050640">
    <property type="entry name" value="Bact_2-comp_sensor_kinase"/>
</dbReference>
<dbReference type="EMBL" id="CP034437">
    <property type="protein sequence ID" value="AZN41804.1"/>
    <property type="molecule type" value="Genomic_DNA"/>
</dbReference>
<dbReference type="OrthoDB" id="759642at2"/>
<dbReference type="Gene3D" id="3.30.565.10">
    <property type="entry name" value="Histidine kinase-like ATPase, C-terminal domain"/>
    <property type="match status" value="1"/>
</dbReference>
<dbReference type="AlphaFoldDB" id="A0A3Q8X6W0"/>
<evidence type="ECO:0000313" key="9">
    <source>
        <dbReference type="EMBL" id="AZN41804.1"/>
    </source>
</evidence>
<comment type="subcellular location">
    <subcellularLocation>
        <location evidence="1">Cell membrane</location>
        <topology evidence="1">Multi-pass membrane protein</topology>
    </subcellularLocation>
</comment>
<dbReference type="InterPro" id="IPR036890">
    <property type="entry name" value="HATPase_C_sf"/>
</dbReference>
<keyword evidence="7" id="KW-0812">Transmembrane</keyword>
<dbReference type="KEGG" id="palb:EJC50_20625"/>
<dbReference type="CDD" id="cd06225">
    <property type="entry name" value="HAMP"/>
    <property type="match status" value="1"/>
</dbReference>
<keyword evidence="7" id="KW-1133">Transmembrane helix</keyword>
<dbReference type="PANTHER" id="PTHR34220">
    <property type="entry name" value="SENSOR HISTIDINE KINASE YPDA"/>
    <property type="match status" value="1"/>
</dbReference>
<keyword evidence="2" id="KW-1003">Cell membrane</keyword>
<dbReference type="SUPFAM" id="SSF55874">
    <property type="entry name" value="ATPase domain of HSP90 chaperone/DNA topoisomerase II/histidine kinase"/>
    <property type="match status" value="1"/>
</dbReference>
<keyword evidence="5 9" id="KW-0418">Kinase</keyword>
<evidence type="ECO:0000256" key="2">
    <source>
        <dbReference type="ARBA" id="ARBA00022475"/>
    </source>
</evidence>
<evidence type="ECO:0000313" key="10">
    <source>
        <dbReference type="Proteomes" id="UP000272528"/>
    </source>
</evidence>
<dbReference type="Pfam" id="PF06580">
    <property type="entry name" value="His_kinase"/>
    <property type="match status" value="1"/>
</dbReference>
<keyword evidence="10" id="KW-1185">Reference proteome</keyword>
<dbReference type="Pfam" id="PF00672">
    <property type="entry name" value="HAMP"/>
    <property type="match status" value="1"/>
</dbReference>
<gene>
    <name evidence="9" type="ORF">EJC50_20625</name>
</gene>
<dbReference type="SMART" id="SM00304">
    <property type="entry name" value="HAMP"/>
    <property type="match status" value="1"/>
</dbReference>
<dbReference type="InterPro" id="IPR003660">
    <property type="entry name" value="HAMP_dom"/>
</dbReference>
<protein>
    <submittedName>
        <fullName evidence="9">Sensor histidine kinase</fullName>
    </submittedName>
</protein>
<evidence type="ECO:0000256" key="6">
    <source>
        <dbReference type="ARBA" id="ARBA00023136"/>
    </source>
</evidence>
<dbReference type="GO" id="GO:0005886">
    <property type="term" value="C:plasma membrane"/>
    <property type="evidence" value="ECO:0007669"/>
    <property type="project" value="UniProtKB-SubCell"/>
</dbReference>
<evidence type="ECO:0000256" key="3">
    <source>
        <dbReference type="ARBA" id="ARBA00022553"/>
    </source>
</evidence>
<feature type="transmembrane region" description="Helical" evidence="7">
    <location>
        <begin position="284"/>
        <end position="307"/>
    </location>
</feature>
<dbReference type="PROSITE" id="PS50885">
    <property type="entry name" value="HAMP"/>
    <property type="match status" value="1"/>
</dbReference>
<dbReference type="SMART" id="SM00387">
    <property type="entry name" value="HATPase_c"/>
    <property type="match status" value="1"/>
</dbReference>
<proteinExistence type="predicted"/>
<name>A0A3Q8X6W0_9BACL</name>
<dbReference type="InterPro" id="IPR003594">
    <property type="entry name" value="HATPase_dom"/>
</dbReference>
<reference evidence="10" key="1">
    <citation type="submission" date="2018-12" db="EMBL/GenBank/DDBJ databases">
        <title>Genome sequence of Peanibacillus sp.</title>
        <authorList>
            <person name="Subramani G."/>
            <person name="Srinivasan S."/>
            <person name="Kim M.K."/>
        </authorList>
    </citation>
    <scope>NUCLEOTIDE SEQUENCE [LARGE SCALE GENOMIC DNA]</scope>
    <source>
        <strain evidence="10">18JY67-1</strain>
    </source>
</reference>
<dbReference type="GO" id="GO:0000155">
    <property type="term" value="F:phosphorelay sensor kinase activity"/>
    <property type="evidence" value="ECO:0007669"/>
    <property type="project" value="InterPro"/>
</dbReference>
<evidence type="ECO:0000256" key="5">
    <source>
        <dbReference type="ARBA" id="ARBA00022777"/>
    </source>
</evidence>
<dbReference type="Proteomes" id="UP000272528">
    <property type="component" value="Chromosome"/>
</dbReference>
<dbReference type="Pfam" id="PF02518">
    <property type="entry name" value="HATPase_c"/>
    <property type="match status" value="1"/>
</dbReference>
<evidence type="ECO:0000256" key="7">
    <source>
        <dbReference type="SAM" id="Phobius"/>
    </source>
</evidence>
<sequence length="600" mass="68310">MARKKRTLRYKFIIGFFVVTVPLILFLFYNNYYAMNVVREQVSQSNSFLISTQAAKKDMTLEQTVSYLLKQATNNPSYPNLLTLSSYPEDSGDYFFAKQALLTSFDQDQSAYKEVDTFFVYLDKPSRLITSQRTYGEIERYHHVLDGYLADRGQRKVHEWDIIQAESTYYLVRLERVADDGAAVYVGALIKAERIMDELNAAKSDSGLEELLVSSEGVPLTATSLSPGDVERIETILKKPSSEAYHKFTQVGGMRYLAVNADFTQAPLHMIAIVPEKSLLSQLFYFQGAIYLIPVLGLVVILFYSIFLKQTLLEPMGALMSGMRRIMHGDLNVRLKEESSYEFAFLIDTFNSMAEQISSLKINVYEGMLKKQEAEFKHLQAQINPHFYLNSLNIIYSLSALRKNDLVEQMTEHLADYFRFITRAHRSLITLSEEIDHISNYLEIQKLRFPDKLSFEIDLQASLIGWMLPPLTIQPFIENAVIHGMPEEDRPYIISITAKYIAEEGAGEGKGVCEIIIADNGRGLSPEKLQQLRASSVAEGTEQVNSQGQGGLGIWNVRRRLTMIYGSLAEIRFFNRETEGTMVRIKLPMELDNERGDSDV</sequence>
<dbReference type="Gene3D" id="6.10.340.10">
    <property type="match status" value="1"/>
</dbReference>
<keyword evidence="4" id="KW-0808">Transferase</keyword>
<evidence type="ECO:0000256" key="1">
    <source>
        <dbReference type="ARBA" id="ARBA00004651"/>
    </source>
</evidence>
<dbReference type="SUPFAM" id="SSF158472">
    <property type="entry name" value="HAMP domain-like"/>
    <property type="match status" value="1"/>
</dbReference>
<accession>A0A3Q8X6W0</accession>
<dbReference type="RefSeq" id="WP_126017510.1">
    <property type="nucleotide sequence ID" value="NZ_CP034437.1"/>
</dbReference>